<dbReference type="SUPFAM" id="SSF56091">
    <property type="entry name" value="DNA ligase/mRNA capping enzyme, catalytic domain"/>
    <property type="match status" value="1"/>
</dbReference>
<organism evidence="5 6">
    <name type="scientific">Kibdelosporangium phytohabitans</name>
    <dbReference type="NCBI Taxonomy" id="860235"/>
    <lineage>
        <taxon>Bacteria</taxon>
        <taxon>Bacillati</taxon>
        <taxon>Actinomycetota</taxon>
        <taxon>Actinomycetes</taxon>
        <taxon>Pseudonocardiales</taxon>
        <taxon>Pseudonocardiaceae</taxon>
        <taxon>Kibdelosporangium</taxon>
    </lineage>
</organism>
<evidence type="ECO:0000256" key="1">
    <source>
        <dbReference type="ARBA" id="ARBA00007572"/>
    </source>
</evidence>
<dbReference type="PANTHER" id="PTHR45674:SF4">
    <property type="entry name" value="DNA LIGASE 1"/>
    <property type="match status" value="1"/>
</dbReference>
<dbReference type="GO" id="GO:0003910">
    <property type="term" value="F:DNA ligase (ATP) activity"/>
    <property type="evidence" value="ECO:0007669"/>
    <property type="project" value="UniProtKB-EC"/>
</dbReference>
<protein>
    <recommendedName>
        <fullName evidence="2">DNA ligase (ATP)</fullName>
        <ecNumber evidence="2">6.5.1.1</ecNumber>
    </recommendedName>
</protein>
<feature type="domain" description="DNA ligase ATP-dependent C-terminal" evidence="4">
    <location>
        <begin position="89"/>
        <end position="161"/>
    </location>
</feature>
<dbReference type="Pfam" id="PF04679">
    <property type="entry name" value="DNA_ligase_A_C"/>
    <property type="match status" value="1"/>
</dbReference>
<dbReference type="PANTHER" id="PTHR45674">
    <property type="entry name" value="DNA LIGASE 1/3 FAMILY MEMBER"/>
    <property type="match status" value="1"/>
</dbReference>
<dbReference type="Gene3D" id="3.30.1490.70">
    <property type="match status" value="1"/>
</dbReference>
<dbReference type="AlphaFoldDB" id="A0A0N9HXZ7"/>
<keyword evidence="3" id="KW-0436">Ligase</keyword>
<dbReference type="Proteomes" id="UP000063699">
    <property type="component" value="Chromosome"/>
</dbReference>
<reference evidence="5 6" key="1">
    <citation type="submission" date="2015-07" db="EMBL/GenBank/DDBJ databases">
        <title>Genome sequencing of Kibdelosporangium phytohabitans.</title>
        <authorList>
            <person name="Qin S."/>
            <person name="Xing K."/>
        </authorList>
    </citation>
    <scope>NUCLEOTIDE SEQUENCE [LARGE SCALE GENOMIC DNA]</scope>
    <source>
        <strain evidence="5 6">KLBMP1111</strain>
    </source>
</reference>
<evidence type="ECO:0000256" key="3">
    <source>
        <dbReference type="ARBA" id="ARBA00022598"/>
    </source>
</evidence>
<sequence>MLHEQSMPDPYRIAVVPAFPFQALAADRMTPEQLLGRVSRAGHEGLIAKLRTSKYSPGQRPDFWLKHPLIHPKEVVVCGWRPGQNRLAGTLGGLLLGAQDPDTGNLVYIGDVGTGFSERERTDLQAGLHSIERARIRSRSRRRATTCAGHGQSEWMCPCEVRGVA</sequence>
<accession>A0A0N9HXZ7</accession>
<dbReference type="EMBL" id="CP012752">
    <property type="protein sequence ID" value="ALG08232.1"/>
    <property type="molecule type" value="Genomic_DNA"/>
</dbReference>
<dbReference type="KEGG" id="kphy:AOZ06_16110"/>
<evidence type="ECO:0000259" key="4">
    <source>
        <dbReference type="Pfam" id="PF04679"/>
    </source>
</evidence>
<dbReference type="SUPFAM" id="SSF50249">
    <property type="entry name" value="Nucleic acid-binding proteins"/>
    <property type="match status" value="1"/>
</dbReference>
<dbReference type="InterPro" id="IPR012309">
    <property type="entry name" value="DNA_ligase_ATP-dep_C"/>
</dbReference>
<dbReference type="InterPro" id="IPR012340">
    <property type="entry name" value="NA-bd_OB-fold"/>
</dbReference>
<dbReference type="GO" id="GO:0006281">
    <property type="term" value="P:DNA repair"/>
    <property type="evidence" value="ECO:0007669"/>
    <property type="project" value="InterPro"/>
</dbReference>
<keyword evidence="6" id="KW-1185">Reference proteome</keyword>
<dbReference type="InterPro" id="IPR050191">
    <property type="entry name" value="ATP-dep_DNA_ligase"/>
</dbReference>
<comment type="similarity">
    <text evidence="1">Belongs to the ATP-dependent DNA ligase family.</text>
</comment>
<evidence type="ECO:0000313" key="5">
    <source>
        <dbReference type="EMBL" id="ALG08232.1"/>
    </source>
</evidence>
<dbReference type="Gene3D" id="2.40.50.140">
    <property type="entry name" value="Nucleic acid-binding proteins"/>
    <property type="match status" value="1"/>
</dbReference>
<dbReference type="RefSeq" id="WP_054290139.1">
    <property type="nucleotide sequence ID" value="NZ_CP012752.1"/>
</dbReference>
<gene>
    <name evidence="5" type="ORF">AOZ06_16110</name>
</gene>
<evidence type="ECO:0000313" key="6">
    <source>
        <dbReference type="Proteomes" id="UP000063699"/>
    </source>
</evidence>
<name>A0A0N9HXZ7_9PSEU</name>
<evidence type="ECO:0000256" key="2">
    <source>
        <dbReference type="ARBA" id="ARBA00012727"/>
    </source>
</evidence>
<proteinExistence type="inferred from homology"/>
<dbReference type="EC" id="6.5.1.1" evidence="2"/>
<dbReference type="STRING" id="860235.AOZ06_16110"/>
<dbReference type="GO" id="GO:0006310">
    <property type="term" value="P:DNA recombination"/>
    <property type="evidence" value="ECO:0007669"/>
    <property type="project" value="InterPro"/>
</dbReference>